<evidence type="ECO:0000313" key="3">
    <source>
        <dbReference type="EnsemblFungi" id="CEF84098"/>
    </source>
</evidence>
<dbReference type="AlphaFoldDB" id="I1S9K8"/>
<name>I1S9K8_GIBZE</name>
<proteinExistence type="predicted"/>
<dbReference type="Proteomes" id="UP000070720">
    <property type="component" value="Chromosome 4"/>
</dbReference>
<dbReference type="EMBL" id="HG970335">
    <property type="protein sequence ID" value="CEF84098.1"/>
    <property type="molecule type" value="Genomic_DNA"/>
</dbReference>
<organism evidence="2 4">
    <name type="scientific">Gibberella zeae (strain ATCC MYA-4620 / CBS 123657 / FGSC 9075 / NRRL 31084 / PH-1)</name>
    <name type="common">Wheat head blight fungus</name>
    <name type="synonym">Fusarium graminearum</name>
    <dbReference type="NCBI Taxonomy" id="229533"/>
    <lineage>
        <taxon>Eukaryota</taxon>
        <taxon>Fungi</taxon>
        <taxon>Dikarya</taxon>
        <taxon>Ascomycota</taxon>
        <taxon>Pezizomycotina</taxon>
        <taxon>Sordariomycetes</taxon>
        <taxon>Hypocreomycetidae</taxon>
        <taxon>Hypocreales</taxon>
        <taxon>Nectriaceae</taxon>
        <taxon>Fusarium</taxon>
    </lineage>
</organism>
<reference evidence="3 4" key="1">
    <citation type="journal article" date="2007" name="Science">
        <title>The Fusarium graminearum genome reveals a link between localized polymorphism and pathogen specialization.</title>
        <authorList>
            <person name="Cuomo C.A."/>
            <person name="Gueldener U."/>
            <person name="Xu J.-R."/>
            <person name="Trail F."/>
            <person name="Turgeon B.G."/>
            <person name="Di Pietro A."/>
            <person name="Walton J.D."/>
            <person name="Ma L.-J."/>
            <person name="Baker S.E."/>
            <person name="Rep M."/>
            <person name="Adam G."/>
            <person name="Antoniw J."/>
            <person name="Baldwin T."/>
            <person name="Calvo S.E."/>
            <person name="Chang Y.-L."/>
            <person name="DeCaprio D."/>
            <person name="Gale L.R."/>
            <person name="Gnerre S."/>
            <person name="Goswami R.S."/>
            <person name="Hammond-Kosack K."/>
            <person name="Harris L.J."/>
            <person name="Hilburn K."/>
            <person name="Kennell J.C."/>
            <person name="Kroken S."/>
            <person name="Magnuson J.K."/>
            <person name="Mannhaupt G."/>
            <person name="Mauceli E.W."/>
            <person name="Mewes H.-W."/>
            <person name="Mitterbauer R."/>
            <person name="Muehlbauer G."/>
            <person name="Muensterkoetter M."/>
            <person name="Nelson D."/>
            <person name="O'Donnell K."/>
            <person name="Ouellet T."/>
            <person name="Qi W."/>
            <person name="Quesneville H."/>
            <person name="Roncero M.I.G."/>
            <person name="Seong K.-Y."/>
            <person name="Tetko I.V."/>
            <person name="Urban M."/>
            <person name="Waalwijk C."/>
            <person name="Ward T.J."/>
            <person name="Yao J."/>
            <person name="Birren B.W."/>
            <person name="Kistler H.C."/>
        </authorList>
    </citation>
    <scope>NUCLEOTIDE SEQUENCE [LARGE SCALE GENOMIC DNA]</scope>
    <source>
        <strain evidence="4">ATCC MYA-4620 / CBS 123657 / FGSC 9075 / NRRL 31084 / PH-1</strain>
        <strain evidence="3">PH-1 / ATCC MYA-4620 / FGSC 9075 / NRRL 31084</strain>
    </source>
</reference>
<reference evidence="3" key="5">
    <citation type="submission" date="2017-01" db="UniProtKB">
        <authorList>
            <consortium name="EnsemblFungi"/>
        </authorList>
    </citation>
    <scope>IDENTIFICATION</scope>
    <source>
        <strain evidence="3">PH-1 / ATCC MYA-4620 / FGSC 9075 / NRRL 31084</strain>
    </source>
</reference>
<reference evidence="3 4" key="2">
    <citation type="journal article" date="2010" name="Nature">
        <title>Comparative genomics reveals mobile pathogenicity chromosomes in Fusarium.</title>
        <authorList>
            <person name="Ma L.J."/>
            <person name="van der Does H.C."/>
            <person name="Borkovich K.A."/>
            <person name="Coleman J.J."/>
            <person name="Daboussi M.J."/>
            <person name="Di Pietro A."/>
            <person name="Dufresne M."/>
            <person name="Freitag M."/>
            <person name="Grabherr M."/>
            <person name="Henrissat B."/>
            <person name="Houterman P.M."/>
            <person name="Kang S."/>
            <person name="Shim W.B."/>
            <person name="Woloshuk C."/>
            <person name="Xie X."/>
            <person name="Xu J.R."/>
            <person name="Antoniw J."/>
            <person name="Baker S.E."/>
            <person name="Bluhm B.H."/>
            <person name="Breakspear A."/>
            <person name="Brown D.W."/>
            <person name="Butchko R.A."/>
            <person name="Chapman S."/>
            <person name="Coulson R."/>
            <person name="Coutinho P.M."/>
            <person name="Danchin E.G."/>
            <person name="Diener A."/>
            <person name="Gale L.R."/>
            <person name="Gardiner D.M."/>
            <person name="Goff S."/>
            <person name="Hammond-Kosack K.E."/>
            <person name="Hilburn K."/>
            <person name="Hua-Van A."/>
            <person name="Jonkers W."/>
            <person name="Kazan K."/>
            <person name="Kodira C.D."/>
            <person name="Koehrsen M."/>
            <person name="Kumar L."/>
            <person name="Lee Y.H."/>
            <person name="Li L."/>
            <person name="Manners J.M."/>
            <person name="Miranda-Saavedra D."/>
            <person name="Mukherjee M."/>
            <person name="Park G."/>
            <person name="Park J."/>
            <person name="Park S.Y."/>
            <person name="Proctor R.H."/>
            <person name="Regev A."/>
            <person name="Ruiz-Roldan M.C."/>
            <person name="Sain D."/>
            <person name="Sakthikumar S."/>
            <person name="Sykes S."/>
            <person name="Schwartz D.C."/>
            <person name="Turgeon B.G."/>
            <person name="Wapinski I."/>
            <person name="Yoder O."/>
            <person name="Young S."/>
            <person name="Zeng Q."/>
            <person name="Zhou S."/>
            <person name="Galagan J."/>
            <person name="Cuomo C.A."/>
            <person name="Kistler H.C."/>
            <person name="Rep M."/>
        </authorList>
    </citation>
    <scope>GENOME REANNOTATION</scope>
    <source>
        <strain evidence="4">ATCC MYA-4620 / CBS 123657 / FGSC 9075 / NRRL 31084 / PH-1</strain>
        <strain evidence="3">PH-1 / ATCC MYA-4620 / FGSC 9075 / NRRL 31084</strain>
    </source>
</reference>
<dbReference type="EnsemblFungi" id="CEF84098">
    <property type="protein sequence ID" value="CEF84098"/>
    <property type="gene ID" value="FGRRES_13539"/>
</dbReference>
<dbReference type="RefSeq" id="XP_011328511.1">
    <property type="nucleotide sequence ID" value="XM_011330209.1"/>
</dbReference>
<keyword evidence="4" id="KW-1185">Reference proteome</keyword>
<feature type="compositionally biased region" description="Basic and acidic residues" evidence="1">
    <location>
        <begin position="23"/>
        <end position="35"/>
    </location>
</feature>
<sequence>MCMCMCSAADQIHTGFKNSSKTSRLERTSTEDEPTRVNYRPSDGISVYGCKNKIRHEYAYLPVSGSVPVDLFQNLTTTSTFHRYSGEEATDVTMGPCSLSARPV</sequence>
<gene>
    <name evidence="2" type="ORF">FGRAMPH1_01T27537</name>
</gene>
<accession>I1S9K8</accession>
<protein>
    <submittedName>
        <fullName evidence="2">Chromosome 4, complete genome</fullName>
    </submittedName>
</protein>
<evidence type="ECO:0000313" key="2">
    <source>
        <dbReference type="EMBL" id="CEF84098.1"/>
    </source>
</evidence>
<evidence type="ECO:0000313" key="4">
    <source>
        <dbReference type="Proteomes" id="UP000070720"/>
    </source>
</evidence>
<dbReference type="VEuPathDB" id="FungiDB:FGRAMPH1_01G27537"/>
<dbReference type="InParanoid" id="I1S9K8"/>
<reference key="3">
    <citation type="submission" date="2014-02" db="EMBL/GenBank/DDBJ databases">
        <title>A revised Fusarium graminearum genomic reference sequence using whole shotgun re-sequencing.</title>
        <authorList>
            <person name="King R."/>
            <person name="Urban M."/>
            <person name="Hassani-Pak K."/>
            <person name="Hammond-Kosack K."/>
        </authorList>
    </citation>
    <scope>NUCLEOTIDE SEQUENCE</scope>
    <source>
        <strain>PH-1</strain>
    </source>
</reference>
<feature type="region of interest" description="Disordered" evidence="1">
    <location>
        <begin position="17"/>
        <end position="38"/>
    </location>
</feature>
<dbReference type="HOGENOM" id="CLU_2250400_0_0_1"/>
<reference evidence="2 4" key="4">
    <citation type="journal article" date="2015" name="BMC Genomics">
        <title>The completed genome sequence of the pathogenic ascomycete fungus Fusarium graminearum.</title>
        <authorList>
            <person name="King R."/>
            <person name="Urban M."/>
            <person name="Hammond-Kosack M.C."/>
            <person name="Hassani-Pak K."/>
            <person name="Hammond-Kosack K.E."/>
        </authorList>
    </citation>
    <scope>NUCLEOTIDE SEQUENCE [LARGE SCALE GENOMIC DNA]</scope>
    <source>
        <strain evidence="4">ATCC MYA-4620 / CBS 123657 / FGSC 9075 / NRRL 31084 / PH-1</strain>
        <strain evidence="2">PH-1</strain>
    </source>
</reference>
<evidence type="ECO:0000256" key="1">
    <source>
        <dbReference type="SAM" id="MobiDB-lite"/>
    </source>
</evidence>
<dbReference type="KEGG" id="fgr:FGSG_13539"/>